<dbReference type="PANTHER" id="PTHR33908">
    <property type="entry name" value="MANNOSYLTRANSFERASE YKCB-RELATED"/>
    <property type="match status" value="1"/>
</dbReference>
<evidence type="ECO:0000256" key="6">
    <source>
        <dbReference type="ARBA" id="ARBA00022989"/>
    </source>
</evidence>
<comment type="caution">
    <text evidence="10">The sequence shown here is derived from an EMBL/GenBank/DDBJ whole genome shotgun (WGS) entry which is preliminary data.</text>
</comment>
<evidence type="ECO:0000256" key="2">
    <source>
        <dbReference type="ARBA" id="ARBA00022475"/>
    </source>
</evidence>
<dbReference type="GO" id="GO:0005886">
    <property type="term" value="C:plasma membrane"/>
    <property type="evidence" value="ECO:0007669"/>
    <property type="project" value="UniProtKB-SubCell"/>
</dbReference>
<dbReference type="GO" id="GO:0009103">
    <property type="term" value="P:lipopolysaccharide biosynthetic process"/>
    <property type="evidence" value="ECO:0007669"/>
    <property type="project" value="UniProtKB-ARBA"/>
</dbReference>
<feature type="transmembrane region" description="Helical" evidence="8">
    <location>
        <begin position="321"/>
        <end position="339"/>
    </location>
</feature>
<feature type="transmembrane region" description="Helical" evidence="8">
    <location>
        <begin position="298"/>
        <end position="315"/>
    </location>
</feature>
<evidence type="ECO:0000313" key="10">
    <source>
        <dbReference type="EMBL" id="OGM79242.1"/>
    </source>
</evidence>
<evidence type="ECO:0000256" key="1">
    <source>
        <dbReference type="ARBA" id="ARBA00004651"/>
    </source>
</evidence>
<comment type="subcellular location">
    <subcellularLocation>
        <location evidence="1">Cell membrane</location>
        <topology evidence="1">Multi-pass membrane protein</topology>
    </subcellularLocation>
</comment>
<organism evidence="10 11">
    <name type="scientific">Candidatus Woesebacteria bacterium RIFOXYB1_FULL_38_16</name>
    <dbReference type="NCBI Taxonomy" id="1802538"/>
    <lineage>
        <taxon>Bacteria</taxon>
        <taxon>Candidatus Woeseibacteriota</taxon>
    </lineage>
</organism>
<feature type="transmembrane region" description="Helical" evidence="8">
    <location>
        <begin position="114"/>
        <end position="131"/>
    </location>
</feature>
<reference evidence="10 11" key="1">
    <citation type="journal article" date="2016" name="Nat. Commun.">
        <title>Thousands of microbial genomes shed light on interconnected biogeochemical processes in an aquifer system.</title>
        <authorList>
            <person name="Anantharaman K."/>
            <person name="Brown C.T."/>
            <person name="Hug L.A."/>
            <person name="Sharon I."/>
            <person name="Castelle C.J."/>
            <person name="Probst A.J."/>
            <person name="Thomas B.C."/>
            <person name="Singh A."/>
            <person name="Wilkins M.J."/>
            <person name="Karaoz U."/>
            <person name="Brodie E.L."/>
            <person name="Williams K.H."/>
            <person name="Hubbard S.S."/>
            <person name="Banfield J.F."/>
        </authorList>
    </citation>
    <scope>NUCLEOTIDE SEQUENCE [LARGE SCALE GENOMIC DNA]</scope>
</reference>
<keyword evidence="6 8" id="KW-1133">Transmembrane helix</keyword>
<dbReference type="Pfam" id="PF13231">
    <property type="entry name" value="PMT_2"/>
    <property type="match status" value="1"/>
</dbReference>
<feature type="domain" description="Glycosyltransferase RgtA/B/C/D-like" evidence="9">
    <location>
        <begin position="66"/>
        <end position="213"/>
    </location>
</feature>
<evidence type="ECO:0000259" key="9">
    <source>
        <dbReference type="Pfam" id="PF13231"/>
    </source>
</evidence>
<dbReference type="Proteomes" id="UP000178999">
    <property type="component" value="Unassembled WGS sequence"/>
</dbReference>
<evidence type="ECO:0000313" key="11">
    <source>
        <dbReference type="Proteomes" id="UP000178999"/>
    </source>
</evidence>
<dbReference type="InterPro" id="IPR050297">
    <property type="entry name" value="LipidA_mod_glycosyltrf_83"/>
</dbReference>
<dbReference type="AlphaFoldDB" id="A0A1F8CSI4"/>
<feature type="transmembrane region" description="Helical" evidence="8">
    <location>
        <begin position="12"/>
        <end position="37"/>
    </location>
</feature>
<proteinExistence type="predicted"/>
<evidence type="ECO:0000256" key="4">
    <source>
        <dbReference type="ARBA" id="ARBA00022679"/>
    </source>
</evidence>
<sequence length="522" mass="60107">MRKIFEKEWKWVVCGLLILGLSFYLRVYQLTILPVFADEAIYIRWSQIMANEPTLRFLPLSDGKQPLFMWVLMFLVRRFNDPLFIGRFVSVLAGMGTVVGIFVLSFLLFRSKKVSLVSSFIWAISPFAIFFERMALVDSMLAFWILWVLIFGILTVRYRRFDLAMVNGFILGCASLTKSPAIFSALLLPTVVLVSRFPKKKREWGKHIIFSSVLFIPTYLIAFGMYNIQRLGPNFQMLSMRTKDYVFPISHLWENPKDPFIPHFDRAFEWIEMMGPGIVLPLVLVGVFVLGRKRLREILLLLIWFFVPLIIQAMFAKTFTARYVFYTLPPLFALSGIWMARKERVIRSGSFLILAILIVQAVGFDFWLLTDPQRANLPRSERSGYLEEWTAGTGIREVAQFLKEEALREPKKQIVVGTEGYFGTLPDGLWMYVDGVPGITVIGVGLGIKEIPISLYESAKAGNKTYLLANTSRLAFEDDPKNLGLFLVKSYQKAKRPEGLREYVIHGERDELQLYEVRLDTL</sequence>
<feature type="transmembrane region" description="Helical" evidence="8">
    <location>
        <begin position="208"/>
        <end position="228"/>
    </location>
</feature>
<gene>
    <name evidence="10" type="ORF">A2382_00460</name>
</gene>
<dbReference type="EMBL" id="MGHY01000018">
    <property type="protein sequence ID" value="OGM79242.1"/>
    <property type="molecule type" value="Genomic_DNA"/>
</dbReference>
<dbReference type="STRING" id="1802538.A2382_00460"/>
<evidence type="ECO:0000256" key="3">
    <source>
        <dbReference type="ARBA" id="ARBA00022676"/>
    </source>
</evidence>
<keyword evidence="5 8" id="KW-0812">Transmembrane</keyword>
<evidence type="ECO:0000256" key="8">
    <source>
        <dbReference type="SAM" id="Phobius"/>
    </source>
</evidence>
<keyword evidence="3" id="KW-0328">Glycosyltransferase</keyword>
<accession>A0A1F8CSI4</accession>
<protein>
    <recommendedName>
        <fullName evidence="9">Glycosyltransferase RgtA/B/C/D-like domain-containing protein</fullName>
    </recommendedName>
</protein>
<keyword evidence="4" id="KW-0808">Transferase</keyword>
<dbReference type="InterPro" id="IPR038731">
    <property type="entry name" value="RgtA/B/C-like"/>
</dbReference>
<feature type="transmembrane region" description="Helical" evidence="8">
    <location>
        <begin position="140"/>
        <end position="158"/>
    </location>
</feature>
<dbReference type="GO" id="GO:0016763">
    <property type="term" value="F:pentosyltransferase activity"/>
    <property type="evidence" value="ECO:0007669"/>
    <property type="project" value="TreeGrafter"/>
</dbReference>
<evidence type="ECO:0000256" key="5">
    <source>
        <dbReference type="ARBA" id="ARBA00022692"/>
    </source>
</evidence>
<feature type="transmembrane region" description="Helical" evidence="8">
    <location>
        <begin position="88"/>
        <end position="108"/>
    </location>
</feature>
<feature type="transmembrane region" description="Helical" evidence="8">
    <location>
        <begin position="273"/>
        <end position="291"/>
    </location>
</feature>
<evidence type="ECO:0000256" key="7">
    <source>
        <dbReference type="ARBA" id="ARBA00023136"/>
    </source>
</evidence>
<keyword evidence="2" id="KW-1003">Cell membrane</keyword>
<feature type="transmembrane region" description="Helical" evidence="8">
    <location>
        <begin position="351"/>
        <end position="369"/>
    </location>
</feature>
<name>A0A1F8CSI4_9BACT</name>
<keyword evidence="7 8" id="KW-0472">Membrane</keyword>
<dbReference type="PANTHER" id="PTHR33908:SF11">
    <property type="entry name" value="MEMBRANE PROTEIN"/>
    <property type="match status" value="1"/>
</dbReference>